<dbReference type="GO" id="GO:0004643">
    <property type="term" value="F:phosphoribosylaminoimidazolecarboxamide formyltransferase activity"/>
    <property type="evidence" value="ECO:0007669"/>
    <property type="project" value="UniProtKB-EC"/>
</dbReference>
<evidence type="ECO:0000256" key="7">
    <source>
        <dbReference type="ARBA" id="ARBA00023268"/>
    </source>
</evidence>
<dbReference type="PIRSF" id="PIRSF000414">
    <property type="entry name" value="AICARFT_IMPCHas"/>
    <property type="match status" value="1"/>
</dbReference>
<reference evidence="10" key="1">
    <citation type="submission" date="2023-06" db="EMBL/GenBank/DDBJ databases">
        <title>Phylogenetic Diversity of Rhizobium strains.</title>
        <authorList>
            <person name="Moura F.T."/>
            <person name="Helene L.C.F."/>
            <person name="Hungria M."/>
        </authorList>
    </citation>
    <scope>NUCLEOTIDE SEQUENCE</scope>
    <source>
        <strain evidence="10">CCGE524</strain>
    </source>
</reference>
<proteinExistence type="inferred from homology"/>
<dbReference type="PANTHER" id="PTHR11692">
    <property type="entry name" value="BIFUNCTIONAL PURINE BIOSYNTHESIS PROTEIN PURH"/>
    <property type="match status" value="1"/>
</dbReference>
<comment type="pathway">
    <text evidence="2 8">Purine metabolism; IMP biosynthesis via de novo pathway; 5-formamido-1-(5-phospho-D-ribosyl)imidazole-4-carboxamide from 5-amino-1-(5-phospho-D-ribosyl)imidazole-4-carboxamide (10-formyl THF route): step 1/1.</text>
</comment>
<dbReference type="RefSeq" id="WP_285879582.1">
    <property type="nucleotide sequence ID" value="NZ_JARFYN010000013.1"/>
</dbReference>
<sequence>MAVVSKKIPAPDKVKVKTALLSVSDKTGIVELARALSEKGVRLLSTGGTHKTIAAAGLTVTDVSDVTGFPEIMDGRVKTLHPKVHGGLLAIRDDAEHQAAMKEHGIEGIDLVVINLYPFEDVRKAGGDYPTTVENIDIGGPAMIRASAKNHAYVTILTDPADYPQLLEQLSADAGQTAYAFRQRLAAKAFARTAAYDAMISNWFAEALDIATPRHRVIGGVLHEEMRYGENPHQKAAFYFTGEHRPGVSTATLIQGKQLSYNNINDTDAAYELVAEFLPQKGPACAIIKHANPCGVATGPSLVEAYKRALACDPVSAFGGIIALNSLLDAETAEEIVKLFTEVIIAPEVSEEAKAIIARKPNLRLLSVGALPDPRAAGLTAKTVSGGLLVQNRDNALVEDMELKVVTKRAPTAQELEDMKFAFRVAKHVKSNAVVYAKDGQTAGIGAGQMSRVDSARIAAFKAEEAAKAMGLAEPLTRGSAVASEAFLPFADGLLSAIAAGATAVIQPGGSMRDQEVIDAANEHGVAMVFTGVRHFRH</sequence>
<dbReference type="Proteomes" id="UP001172630">
    <property type="component" value="Unassembled WGS sequence"/>
</dbReference>
<keyword evidence="4 8" id="KW-0808">Transferase</keyword>
<comment type="domain">
    <text evidence="8">The IMP cyclohydrolase activity resides in the N-terminal region.</text>
</comment>
<evidence type="ECO:0000313" key="10">
    <source>
        <dbReference type="EMBL" id="MDL2406467.1"/>
    </source>
</evidence>
<dbReference type="Gene3D" id="3.40.50.1380">
    <property type="entry name" value="Methylglyoxal synthase-like domain"/>
    <property type="match status" value="1"/>
</dbReference>
<evidence type="ECO:0000259" key="9">
    <source>
        <dbReference type="PROSITE" id="PS51855"/>
    </source>
</evidence>
<name>A0ABT7KCZ0_9HYPH</name>
<dbReference type="CDD" id="cd01421">
    <property type="entry name" value="IMPCH"/>
    <property type="match status" value="1"/>
</dbReference>
<dbReference type="InterPro" id="IPR011607">
    <property type="entry name" value="MGS-like_dom"/>
</dbReference>
<dbReference type="EC" id="3.5.4.10" evidence="8"/>
<comment type="catalytic activity">
    <reaction evidence="8">
        <text>(6R)-10-formyltetrahydrofolate + 5-amino-1-(5-phospho-beta-D-ribosyl)imidazole-4-carboxamide = 5-formamido-1-(5-phospho-D-ribosyl)imidazole-4-carboxamide + (6S)-5,6,7,8-tetrahydrofolate</text>
        <dbReference type="Rhea" id="RHEA:22192"/>
        <dbReference type="ChEBI" id="CHEBI:57453"/>
        <dbReference type="ChEBI" id="CHEBI:58467"/>
        <dbReference type="ChEBI" id="CHEBI:58475"/>
        <dbReference type="ChEBI" id="CHEBI:195366"/>
        <dbReference type="EC" id="2.1.2.3"/>
    </reaction>
</comment>
<dbReference type="NCBIfam" id="TIGR00355">
    <property type="entry name" value="purH"/>
    <property type="match status" value="1"/>
</dbReference>
<dbReference type="SUPFAM" id="SSF52335">
    <property type="entry name" value="Methylglyoxal synthase-like"/>
    <property type="match status" value="1"/>
</dbReference>
<dbReference type="SMART" id="SM00798">
    <property type="entry name" value="AICARFT_IMPCHas"/>
    <property type="match status" value="1"/>
</dbReference>
<dbReference type="HAMAP" id="MF_00139">
    <property type="entry name" value="PurH"/>
    <property type="match status" value="1"/>
</dbReference>
<evidence type="ECO:0000256" key="6">
    <source>
        <dbReference type="ARBA" id="ARBA00022801"/>
    </source>
</evidence>
<dbReference type="Pfam" id="PF02142">
    <property type="entry name" value="MGS"/>
    <property type="match status" value="1"/>
</dbReference>
<evidence type="ECO:0000256" key="3">
    <source>
        <dbReference type="ARBA" id="ARBA00007667"/>
    </source>
</evidence>
<dbReference type="SMART" id="SM00851">
    <property type="entry name" value="MGS"/>
    <property type="match status" value="1"/>
</dbReference>
<accession>A0ABT7KCZ0</accession>
<comment type="similarity">
    <text evidence="3 8">Belongs to the PurH family.</text>
</comment>
<evidence type="ECO:0000256" key="8">
    <source>
        <dbReference type="HAMAP-Rule" id="MF_00139"/>
    </source>
</evidence>
<comment type="catalytic activity">
    <reaction evidence="8">
        <text>IMP + H2O = 5-formamido-1-(5-phospho-D-ribosyl)imidazole-4-carboxamide</text>
        <dbReference type="Rhea" id="RHEA:18445"/>
        <dbReference type="ChEBI" id="CHEBI:15377"/>
        <dbReference type="ChEBI" id="CHEBI:58053"/>
        <dbReference type="ChEBI" id="CHEBI:58467"/>
        <dbReference type="EC" id="3.5.4.10"/>
    </reaction>
</comment>
<keyword evidence="5 8" id="KW-0658">Purine biosynthesis</keyword>
<evidence type="ECO:0000313" key="11">
    <source>
        <dbReference type="Proteomes" id="UP001172630"/>
    </source>
</evidence>
<dbReference type="PANTHER" id="PTHR11692:SF0">
    <property type="entry name" value="BIFUNCTIONAL PURINE BIOSYNTHESIS PROTEIN ATIC"/>
    <property type="match status" value="1"/>
</dbReference>
<evidence type="ECO:0000256" key="4">
    <source>
        <dbReference type="ARBA" id="ARBA00022679"/>
    </source>
</evidence>
<dbReference type="InterPro" id="IPR024051">
    <property type="entry name" value="AICAR_Tfase_dup_dom_sf"/>
</dbReference>
<dbReference type="Gene3D" id="3.40.140.20">
    <property type="match status" value="2"/>
</dbReference>
<feature type="domain" description="MGS-like" evidence="9">
    <location>
        <begin position="8"/>
        <end position="158"/>
    </location>
</feature>
<keyword evidence="7 8" id="KW-0511">Multifunctional enzyme</keyword>
<dbReference type="PROSITE" id="PS51855">
    <property type="entry name" value="MGS"/>
    <property type="match status" value="1"/>
</dbReference>
<dbReference type="Pfam" id="PF01808">
    <property type="entry name" value="AICARFT_IMPCHas"/>
    <property type="match status" value="1"/>
</dbReference>
<dbReference type="EC" id="2.1.2.3" evidence="8"/>
<dbReference type="InterPro" id="IPR036914">
    <property type="entry name" value="MGS-like_dom_sf"/>
</dbReference>
<dbReference type="InterPro" id="IPR016193">
    <property type="entry name" value="Cytidine_deaminase-like"/>
</dbReference>
<dbReference type="SUPFAM" id="SSF53927">
    <property type="entry name" value="Cytidine deaminase-like"/>
    <property type="match status" value="1"/>
</dbReference>
<organism evidence="10 11">
    <name type="scientific">Rhizobium calliandrae</name>
    <dbReference type="NCBI Taxonomy" id="1312182"/>
    <lineage>
        <taxon>Bacteria</taxon>
        <taxon>Pseudomonadati</taxon>
        <taxon>Pseudomonadota</taxon>
        <taxon>Alphaproteobacteria</taxon>
        <taxon>Hyphomicrobiales</taxon>
        <taxon>Rhizobiaceae</taxon>
        <taxon>Rhizobium/Agrobacterium group</taxon>
        <taxon>Rhizobium</taxon>
    </lineage>
</organism>
<keyword evidence="11" id="KW-1185">Reference proteome</keyword>
<dbReference type="InterPro" id="IPR002695">
    <property type="entry name" value="PurH-like"/>
</dbReference>
<evidence type="ECO:0000256" key="5">
    <source>
        <dbReference type="ARBA" id="ARBA00022755"/>
    </source>
</evidence>
<keyword evidence="6 8" id="KW-0378">Hydrolase</keyword>
<dbReference type="NCBIfam" id="NF002049">
    <property type="entry name" value="PRK00881.1"/>
    <property type="match status" value="1"/>
</dbReference>
<gene>
    <name evidence="8 10" type="primary">purH</name>
    <name evidence="10" type="ORF">PY650_12505</name>
</gene>
<dbReference type="EMBL" id="JARFYN010000013">
    <property type="protein sequence ID" value="MDL2406467.1"/>
    <property type="molecule type" value="Genomic_DNA"/>
</dbReference>
<comment type="caution">
    <text evidence="10">The sequence shown here is derived from an EMBL/GenBank/DDBJ whole genome shotgun (WGS) entry which is preliminary data.</text>
</comment>
<protein>
    <recommendedName>
        <fullName evidence="8">Bifunctional purine biosynthesis protein PurH</fullName>
    </recommendedName>
    <domain>
        <recommendedName>
            <fullName evidence="8">Phosphoribosylaminoimidazolecarboxamide formyltransferase</fullName>
            <ecNumber evidence="8">2.1.2.3</ecNumber>
        </recommendedName>
        <alternativeName>
            <fullName evidence="8">AICAR transformylase</fullName>
        </alternativeName>
    </domain>
    <domain>
        <recommendedName>
            <fullName evidence="8">IMP cyclohydrolase</fullName>
            <ecNumber evidence="8">3.5.4.10</ecNumber>
        </recommendedName>
        <alternativeName>
            <fullName evidence="8">ATIC</fullName>
        </alternativeName>
        <alternativeName>
            <fullName evidence="8">IMP synthase</fullName>
        </alternativeName>
        <alternativeName>
            <fullName evidence="8">Inosinicase</fullName>
        </alternativeName>
    </domain>
</protein>
<comment type="pathway">
    <text evidence="1 8">Purine metabolism; IMP biosynthesis via de novo pathway; IMP from 5-formamido-1-(5-phospho-D-ribosyl)imidazole-4-carboxamide: step 1/1.</text>
</comment>
<dbReference type="GO" id="GO:0003937">
    <property type="term" value="F:IMP cyclohydrolase activity"/>
    <property type="evidence" value="ECO:0007669"/>
    <property type="project" value="UniProtKB-EC"/>
</dbReference>
<evidence type="ECO:0000256" key="2">
    <source>
        <dbReference type="ARBA" id="ARBA00004954"/>
    </source>
</evidence>
<evidence type="ECO:0000256" key="1">
    <source>
        <dbReference type="ARBA" id="ARBA00004844"/>
    </source>
</evidence>